<name>A0ABZ0PIW5_9PROT</name>
<feature type="chain" id="PRO_5045506002" evidence="1">
    <location>
        <begin position="23"/>
        <end position="130"/>
    </location>
</feature>
<dbReference type="EMBL" id="CP137852">
    <property type="protein sequence ID" value="WPB85283.1"/>
    <property type="molecule type" value="Genomic_DNA"/>
</dbReference>
<keyword evidence="1" id="KW-0732">Signal</keyword>
<protein>
    <submittedName>
        <fullName evidence="2">Uncharacterized protein</fullName>
    </submittedName>
</protein>
<evidence type="ECO:0000256" key="1">
    <source>
        <dbReference type="SAM" id="SignalP"/>
    </source>
</evidence>
<dbReference type="Proteomes" id="UP001305521">
    <property type="component" value="Chromosome"/>
</dbReference>
<proteinExistence type="predicted"/>
<evidence type="ECO:0000313" key="3">
    <source>
        <dbReference type="Proteomes" id="UP001305521"/>
    </source>
</evidence>
<gene>
    <name evidence="2" type="ORF">R9Z33_00065</name>
</gene>
<organism evidence="2 3">
    <name type="scientific">Sediminicoccus rosea</name>
    <dbReference type="NCBI Taxonomy" id="1225128"/>
    <lineage>
        <taxon>Bacteria</taxon>
        <taxon>Pseudomonadati</taxon>
        <taxon>Pseudomonadota</taxon>
        <taxon>Alphaproteobacteria</taxon>
        <taxon>Acetobacterales</taxon>
        <taxon>Roseomonadaceae</taxon>
        <taxon>Sediminicoccus</taxon>
    </lineage>
</organism>
<dbReference type="RefSeq" id="WP_318649249.1">
    <property type="nucleotide sequence ID" value="NZ_CP137852.1"/>
</dbReference>
<feature type="signal peptide" evidence="1">
    <location>
        <begin position="1"/>
        <end position="22"/>
    </location>
</feature>
<reference evidence="2 3" key="1">
    <citation type="submission" date="2023-11" db="EMBL/GenBank/DDBJ databases">
        <title>Arctic aerobic anoxygenic photoheterotroph Sediminicoccus rosea KRV36 adapts its photosynthesis to long days of polar summer.</title>
        <authorList>
            <person name="Tomasch J."/>
            <person name="Kopejtka K."/>
            <person name="Bily T."/>
            <person name="Gardiner A.T."/>
            <person name="Gardian Z."/>
            <person name="Shivaramu S."/>
            <person name="Koblizek M."/>
            <person name="Engelhardt F."/>
            <person name="Kaftan D."/>
        </authorList>
    </citation>
    <scope>NUCLEOTIDE SEQUENCE [LARGE SCALE GENOMIC DNA]</scope>
    <source>
        <strain evidence="2 3">R-30</strain>
    </source>
</reference>
<accession>A0ABZ0PIW5</accession>
<sequence>MRHIIAAALFASGMAGALPAAAQTTSWSGTRLVLTPLSGSPCRIALDRAYLQGSGWSASIHVVFRNRGTTPVSVTAHVELQGDGQRKSSPHGPFQIPAGATADRDIMAPFGGSLANSVLQVRVTACTQAS</sequence>
<keyword evidence="3" id="KW-1185">Reference proteome</keyword>
<evidence type="ECO:0000313" key="2">
    <source>
        <dbReference type="EMBL" id="WPB85283.1"/>
    </source>
</evidence>